<dbReference type="Pfam" id="PF22020">
    <property type="entry name" value="RlmL_1st"/>
    <property type="match status" value="1"/>
</dbReference>
<reference evidence="5 6" key="1">
    <citation type="journal article" date="2007" name="PLoS Genet.">
        <title>Patterns and implications of gene gain and loss in the evolution of Prochlorococcus.</title>
        <authorList>
            <person name="Kettler G.C."/>
            <person name="Martiny A.C."/>
            <person name="Huang K."/>
            <person name="Zucker J."/>
            <person name="Coleman M.L."/>
            <person name="Rodrigue S."/>
            <person name="Chen F."/>
            <person name="Lapidus A."/>
            <person name="Ferriera S."/>
            <person name="Johnson J."/>
            <person name="Steglich C."/>
            <person name="Church G.M."/>
            <person name="Richardson P."/>
            <person name="Chisholm S.W."/>
        </authorList>
    </citation>
    <scope>NUCLEOTIDE SEQUENCE [LARGE SCALE GENOMIC DNA]</scope>
    <source>
        <strain evidence="6">MIT 9211</strain>
    </source>
</reference>
<dbReference type="GO" id="GO:0008990">
    <property type="term" value="F:rRNA (guanine-N2-)-methyltransferase activity"/>
    <property type="evidence" value="ECO:0007669"/>
    <property type="project" value="TreeGrafter"/>
</dbReference>
<dbReference type="STRING" id="93059.P9211_00591"/>
<dbReference type="InterPro" id="IPR000241">
    <property type="entry name" value="RlmKL-like_Mtase"/>
</dbReference>
<dbReference type="HOGENOM" id="CLU_032119_3_0_3"/>
<dbReference type="InterPro" id="IPR053943">
    <property type="entry name" value="RlmKL-like_Mtase_CS"/>
</dbReference>
<keyword evidence="2" id="KW-0808">Transferase</keyword>
<dbReference type="AlphaFoldDB" id="A9B9F3"/>
<evidence type="ECO:0000256" key="2">
    <source>
        <dbReference type="ARBA" id="ARBA00022679"/>
    </source>
</evidence>
<dbReference type="SUPFAM" id="SSF53335">
    <property type="entry name" value="S-adenosyl-L-methionine-dependent methyltransferases"/>
    <property type="match status" value="1"/>
</dbReference>
<evidence type="ECO:0000313" key="6">
    <source>
        <dbReference type="Proteomes" id="UP000000788"/>
    </source>
</evidence>
<dbReference type="PANTHER" id="PTHR47313">
    <property type="entry name" value="RIBOSOMAL RNA LARGE SUBUNIT METHYLTRANSFERASE K/L"/>
    <property type="match status" value="1"/>
</dbReference>
<dbReference type="PROSITE" id="PS51165">
    <property type="entry name" value="THUMP"/>
    <property type="match status" value="1"/>
</dbReference>
<proteinExistence type="predicted"/>
<dbReference type="KEGG" id="pmj:P9211_00591"/>
<evidence type="ECO:0000313" key="5">
    <source>
        <dbReference type="EMBL" id="ABX07990.1"/>
    </source>
</evidence>
<dbReference type="PROSITE" id="PS00092">
    <property type="entry name" value="N6_MTASE"/>
    <property type="match status" value="1"/>
</dbReference>
<name>A9B9F3_PROM4</name>
<evidence type="ECO:0000256" key="1">
    <source>
        <dbReference type="ARBA" id="ARBA00022603"/>
    </source>
</evidence>
<gene>
    <name evidence="5" type="ordered locus">P9211_00591</name>
</gene>
<dbReference type="Gene3D" id="3.30.2130.30">
    <property type="match status" value="1"/>
</dbReference>
<evidence type="ECO:0000256" key="3">
    <source>
        <dbReference type="PROSITE-ProRule" id="PRU00529"/>
    </source>
</evidence>
<dbReference type="InterPro" id="IPR029063">
    <property type="entry name" value="SAM-dependent_MTases_sf"/>
</dbReference>
<keyword evidence="3" id="KW-0694">RNA-binding</keyword>
<dbReference type="InterPro" id="IPR054170">
    <property type="entry name" value="RlmL_1st"/>
</dbReference>
<sequence>MKLVAIISPGLEAEAAKELYELGAAEIQPLPRCVEFQVDLQCFYRIHLRSRLPFRFLREIARFHCNNPESLYTNAQQAFDWIRWLPPSKTFKVDVSGTSFGLTHSHFTALQVKNAIIDLQRSSCGKRSDISVQDPDICIHLHLHNNQAVLSLDSSAHSLHRRGFRPAMGVAPLKENLAAGLLRLTNWDFSMPLVDPLCGSGTFLIEGAALALGLAPGLHQKFLFTNWPDFDTSLWEQEKHLAQVSQLPKQQLPKIIGCEKNSEIANQAKSNIIESGLGLEIKIQNSHFFDLELPNDKGLIVCNPPYGKRSGKEEDLETLYNELGSFCKKKASGWNLWLLNGNPNLSKFLRLKAKRRIPVSNGGIDCRWLHYEIN</sequence>
<dbReference type="eggNOG" id="COG0116">
    <property type="taxonomic scope" value="Bacteria"/>
</dbReference>
<dbReference type="EMBL" id="CP000878">
    <property type="protein sequence ID" value="ABX07990.1"/>
    <property type="molecule type" value="Genomic_DNA"/>
</dbReference>
<organism evidence="5 6">
    <name type="scientific">Prochlorococcus marinus (strain MIT 9211)</name>
    <dbReference type="NCBI Taxonomy" id="93059"/>
    <lineage>
        <taxon>Bacteria</taxon>
        <taxon>Bacillati</taxon>
        <taxon>Cyanobacteriota</taxon>
        <taxon>Cyanophyceae</taxon>
        <taxon>Synechococcales</taxon>
        <taxon>Prochlorococcaceae</taxon>
        <taxon>Prochlorococcus</taxon>
    </lineage>
</organism>
<dbReference type="OrthoDB" id="9809404at2"/>
<dbReference type="Gene3D" id="3.40.50.150">
    <property type="entry name" value="Vaccinia Virus protein VP39"/>
    <property type="match status" value="1"/>
</dbReference>
<dbReference type="CDD" id="cd11715">
    <property type="entry name" value="THUMP_AdoMetMT"/>
    <property type="match status" value="1"/>
</dbReference>
<dbReference type="PROSITE" id="PS01261">
    <property type="entry name" value="UPF0020"/>
    <property type="match status" value="1"/>
</dbReference>
<dbReference type="Pfam" id="PF02926">
    <property type="entry name" value="THUMP"/>
    <property type="match status" value="1"/>
</dbReference>
<dbReference type="SMART" id="SM00981">
    <property type="entry name" value="THUMP"/>
    <property type="match status" value="1"/>
</dbReference>
<dbReference type="Pfam" id="PF01170">
    <property type="entry name" value="UPF0020"/>
    <property type="match status" value="1"/>
</dbReference>
<dbReference type="InterPro" id="IPR002052">
    <property type="entry name" value="DNA_methylase_N6_adenine_CS"/>
</dbReference>
<accession>A9B9F3</accession>
<feature type="domain" description="THUMP" evidence="4">
    <location>
        <begin position="42"/>
        <end position="154"/>
    </location>
</feature>
<evidence type="ECO:0000259" key="4">
    <source>
        <dbReference type="PROSITE" id="PS51165"/>
    </source>
</evidence>
<keyword evidence="6" id="KW-1185">Reference proteome</keyword>
<dbReference type="RefSeq" id="WP_012194615.1">
    <property type="nucleotide sequence ID" value="NC_009976.1"/>
</dbReference>
<protein>
    <submittedName>
        <fullName evidence="5">Putative RNA methylase family UPF0020</fullName>
    </submittedName>
</protein>
<keyword evidence="1 5" id="KW-0489">Methyltransferase</keyword>
<dbReference type="Proteomes" id="UP000000788">
    <property type="component" value="Chromosome"/>
</dbReference>
<dbReference type="GO" id="GO:0003723">
    <property type="term" value="F:RNA binding"/>
    <property type="evidence" value="ECO:0007669"/>
    <property type="project" value="UniProtKB-UniRule"/>
</dbReference>
<dbReference type="InterPro" id="IPR004114">
    <property type="entry name" value="THUMP_dom"/>
</dbReference>
<dbReference type="PANTHER" id="PTHR47313:SF1">
    <property type="entry name" value="RIBOSOMAL RNA LARGE SUBUNIT METHYLTRANSFERASE K_L"/>
    <property type="match status" value="1"/>
</dbReference>
<dbReference type="GO" id="GO:0070043">
    <property type="term" value="F:rRNA (guanine-N7-)-methyltransferase activity"/>
    <property type="evidence" value="ECO:0007669"/>
    <property type="project" value="TreeGrafter"/>
</dbReference>